<dbReference type="OrthoDB" id="1854110at2759"/>
<dbReference type="SUPFAM" id="SSF117281">
    <property type="entry name" value="Kelch motif"/>
    <property type="match status" value="1"/>
</dbReference>
<sequence length="388" mass="42707">MDIPVPLLEQVLASLPLSSVLSVAAASKRLRDIVSSPSFCHLRRGSPAASSFWLFFIGFNRLLPDHNQGFAFDPLSSSWLPLKLSEPPHHNSASLSAAAGGCMVALAGARQTQVCIAPSLLKQEWHVLQQPMRVPRRSNPLVGVFYKDPERLRIGRVVVASGVDTDEEECEGVGRELAVEEYNADKEDWEICEPLPERLKGKSLVAALVGNRFYVADAEGGTICWMEGRRWREGEVVKPVEVKRWEWVSCQDLGLVAVAECDGRSVKIYKMVGVDSEEQRVKQVAEMPEEMCAMFEEEGDLVRVRSCAGGPSSVYVYSDSRFRGYGEGTYEVGAGCSIGDGGEETCQWFRLPPLPSKLHRFDRICCTSACVPLSSCISGISSAREEAE</sequence>
<accession>A0A8T2R3J2</accession>
<keyword evidence="3" id="KW-1185">Reference proteome</keyword>
<evidence type="ECO:0000313" key="3">
    <source>
        <dbReference type="Proteomes" id="UP000825935"/>
    </source>
</evidence>
<reference evidence="2" key="1">
    <citation type="submission" date="2021-08" db="EMBL/GenBank/DDBJ databases">
        <title>WGS assembly of Ceratopteris richardii.</title>
        <authorList>
            <person name="Marchant D.B."/>
            <person name="Chen G."/>
            <person name="Jenkins J."/>
            <person name="Shu S."/>
            <person name="Leebens-Mack J."/>
            <person name="Grimwood J."/>
            <person name="Schmutz J."/>
            <person name="Soltis P."/>
            <person name="Soltis D."/>
            <person name="Chen Z.-H."/>
        </authorList>
    </citation>
    <scope>NUCLEOTIDE SEQUENCE</scope>
    <source>
        <strain evidence="2">Whitten #5841</strain>
        <tissue evidence="2">Leaf</tissue>
    </source>
</reference>
<gene>
    <name evidence="2" type="ORF">KP509_30G070800</name>
</gene>
<dbReference type="PROSITE" id="PS50181">
    <property type="entry name" value="FBOX"/>
    <property type="match status" value="1"/>
</dbReference>
<evidence type="ECO:0000313" key="2">
    <source>
        <dbReference type="EMBL" id="KAH7290952.1"/>
    </source>
</evidence>
<dbReference type="PANTHER" id="PTHR31672">
    <property type="entry name" value="BNACNNG10540D PROTEIN"/>
    <property type="match status" value="1"/>
</dbReference>
<dbReference type="Proteomes" id="UP000825935">
    <property type="component" value="Chromosome 30"/>
</dbReference>
<proteinExistence type="predicted"/>
<dbReference type="AlphaFoldDB" id="A0A8T2R3J2"/>
<dbReference type="Gene3D" id="2.120.10.80">
    <property type="entry name" value="Kelch-type beta propeller"/>
    <property type="match status" value="1"/>
</dbReference>
<name>A0A8T2R3J2_CERRI</name>
<dbReference type="PANTHER" id="PTHR31672:SF8">
    <property type="entry name" value="F-BOX DOMAIN-CONTAINING PROTEIN"/>
    <property type="match status" value="1"/>
</dbReference>
<evidence type="ECO:0000259" key="1">
    <source>
        <dbReference type="PROSITE" id="PS50181"/>
    </source>
</evidence>
<dbReference type="InterPro" id="IPR036047">
    <property type="entry name" value="F-box-like_dom_sf"/>
</dbReference>
<organism evidence="2 3">
    <name type="scientific">Ceratopteris richardii</name>
    <name type="common">Triangle waterfern</name>
    <dbReference type="NCBI Taxonomy" id="49495"/>
    <lineage>
        <taxon>Eukaryota</taxon>
        <taxon>Viridiplantae</taxon>
        <taxon>Streptophyta</taxon>
        <taxon>Embryophyta</taxon>
        <taxon>Tracheophyta</taxon>
        <taxon>Polypodiopsida</taxon>
        <taxon>Polypodiidae</taxon>
        <taxon>Polypodiales</taxon>
        <taxon>Pteridineae</taxon>
        <taxon>Pteridaceae</taxon>
        <taxon>Parkerioideae</taxon>
        <taxon>Ceratopteris</taxon>
    </lineage>
</organism>
<protein>
    <recommendedName>
        <fullName evidence="1">F-box domain-containing protein</fullName>
    </recommendedName>
</protein>
<comment type="caution">
    <text evidence="2">The sequence shown here is derived from an EMBL/GenBank/DDBJ whole genome shotgun (WGS) entry which is preliminary data.</text>
</comment>
<dbReference type="InterPro" id="IPR001810">
    <property type="entry name" value="F-box_dom"/>
</dbReference>
<feature type="domain" description="F-box" evidence="1">
    <location>
        <begin position="1"/>
        <end position="42"/>
    </location>
</feature>
<dbReference type="InterPro" id="IPR015915">
    <property type="entry name" value="Kelch-typ_b-propeller"/>
</dbReference>
<dbReference type="SUPFAM" id="SSF81383">
    <property type="entry name" value="F-box domain"/>
    <property type="match status" value="1"/>
</dbReference>
<dbReference type="EMBL" id="CM035435">
    <property type="protein sequence ID" value="KAH7290952.1"/>
    <property type="molecule type" value="Genomic_DNA"/>
</dbReference>
<dbReference type="InterPro" id="IPR050796">
    <property type="entry name" value="SCF_F-box_component"/>
</dbReference>
<dbReference type="Pfam" id="PF00646">
    <property type="entry name" value="F-box"/>
    <property type="match status" value="1"/>
</dbReference>